<proteinExistence type="predicted"/>
<organism evidence="1 2">
    <name type="scientific">Kribbella ginsengisoli</name>
    <dbReference type="NCBI Taxonomy" id="363865"/>
    <lineage>
        <taxon>Bacteria</taxon>
        <taxon>Bacillati</taxon>
        <taxon>Actinomycetota</taxon>
        <taxon>Actinomycetes</taxon>
        <taxon>Propionibacteriales</taxon>
        <taxon>Kribbellaceae</taxon>
        <taxon>Kribbella</taxon>
    </lineage>
</organism>
<dbReference type="Proteomes" id="UP001501222">
    <property type="component" value="Unassembled WGS sequence"/>
</dbReference>
<protein>
    <submittedName>
        <fullName evidence="1">Uncharacterized protein</fullName>
    </submittedName>
</protein>
<evidence type="ECO:0000313" key="1">
    <source>
        <dbReference type="EMBL" id="GAA3536770.1"/>
    </source>
</evidence>
<name>A0ABP6VN34_9ACTN</name>
<evidence type="ECO:0000313" key="2">
    <source>
        <dbReference type="Proteomes" id="UP001501222"/>
    </source>
</evidence>
<accession>A0ABP6VN34</accession>
<sequence>MTRQGPSDEATVRRGLTAAQEAFASYIASAGTEPMDLPPVIAGFRGLLDAGPVVPASVRIAVTANLLVCLRLSFVETDAAVLLEEGLQRGRQALGEMPTEASVPVAFWSALAGIHSARSALSGLQEDMDLSLDCLRKAVASAEDRFKIQANLASNLRHVYERTGDPKYLAEAAVQAREAHQGAPEMFRVKTAYMLSTVLSGRYEAVGETADLTEALQLARWVVDEEPALHPERPGHLAHLASLEHDLYERTGDPTVRASCIGHYEMCLAVLDQIPSVRPVIIANWAAAIIAVAGDRVTPGQLVRVDRSVPAAEQDLGLLKRVLSELTLVTDQADGTAMWAWSAIGLARAYLARYGATGAASDLEESIRRADTVLERQPDDDADRAEYWIVAAQALLARWSESGAAADLARAGRLLNSAVDHVTARPLSRIEAARLLAAAAIEDERPVLALSACDRGVGLLPVLAWPGVSRRDREFRLVAVSDVCQTAMAMGLYAGKPEQALELSDAGRAVIWAGILNRRRDLSAVSAVAPALAERLWEVRTELVG</sequence>
<gene>
    <name evidence="1" type="ORF">GCM10022235_00280</name>
</gene>
<dbReference type="EMBL" id="BAABAA010000001">
    <property type="protein sequence ID" value="GAA3536770.1"/>
    <property type="molecule type" value="Genomic_DNA"/>
</dbReference>
<comment type="caution">
    <text evidence="1">The sequence shown here is derived from an EMBL/GenBank/DDBJ whole genome shotgun (WGS) entry which is preliminary data.</text>
</comment>
<reference evidence="2" key="1">
    <citation type="journal article" date="2019" name="Int. J. Syst. Evol. Microbiol.">
        <title>The Global Catalogue of Microorganisms (GCM) 10K type strain sequencing project: providing services to taxonomists for standard genome sequencing and annotation.</title>
        <authorList>
            <consortium name="The Broad Institute Genomics Platform"/>
            <consortium name="The Broad Institute Genome Sequencing Center for Infectious Disease"/>
            <person name="Wu L."/>
            <person name="Ma J."/>
        </authorList>
    </citation>
    <scope>NUCLEOTIDE SEQUENCE [LARGE SCALE GENOMIC DNA]</scope>
    <source>
        <strain evidence="2">JCM 16928</strain>
    </source>
</reference>
<keyword evidence="2" id="KW-1185">Reference proteome</keyword>